<name>G2YJE3_BOTF4</name>
<dbReference type="EMBL" id="FQ790337">
    <property type="protein sequence ID" value="CCD51830.1"/>
    <property type="molecule type" value="Genomic_DNA"/>
</dbReference>
<evidence type="ECO:0000313" key="2">
    <source>
        <dbReference type="Proteomes" id="UP000008177"/>
    </source>
</evidence>
<gene>
    <name evidence="1" type="ORF">BofuT4_P021360.1</name>
</gene>
<dbReference type="InParanoid" id="G2YJE3"/>
<evidence type="ECO:0000313" key="1">
    <source>
        <dbReference type="EMBL" id="CCD51830.1"/>
    </source>
</evidence>
<protein>
    <submittedName>
        <fullName evidence="1">Uncharacterized protein</fullName>
    </submittedName>
</protein>
<reference evidence="2" key="1">
    <citation type="journal article" date="2011" name="PLoS Genet.">
        <title>Genomic analysis of the necrotrophic fungal pathogens Sclerotinia sclerotiorum and Botrytis cinerea.</title>
        <authorList>
            <person name="Amselem J."/>
            <person name="Cuomo C.A."/>
            <person name="van Kan J.A."/>
            <person name="Viaud M."/>
            <person name="Benito E.P."/>
            <person name="Couloux A."/>
            <person name="Coutinho P.M."/>
            <person name="de Vries R.P."/>
            <person name="Dyer P.S."/>
            <person name="Fillinger S."/>
            <person name="Fournier E."/>
            <person name="Gout L."/>
            <person name="Hahn M."/>
            <person name="Kohn L."/>
            <person name="Lapalu N."/>
            <person name="Plummer K.M."/>
            <person name="Pradier J.M."/>
            <person name="Quevillon E."/>
            <person name="Sharon A."/>
            <person name="Simon A."/>
            <person name="ten Have A."/>
            <person name="Tudzynski B."/>
            <person name="Tudzynski P."/>
            <person name="Wincker P."/>
            <person name="Andrew M."/>
            <person name="Anthouard V."/>
            <person name="Beever R.E."/>
            <person name="Beffa R."/>
            <person name="Benoit I."/>
            <person name="Bouzid O."/>
            <person name="Brault B."/>
            <person name="Chen Z."/>
            <person name="Choquer M."/>
            <person name="Collemare J."/>
            <person name="Cotton P."/>
            <person name="Danchin E.G."/>
            <person name="Da Silva C."/>
            <person name="Gautier A."/>
            <person name="Giraud C."/>
            <person name="Giraud T."/>
            <person name="Gonzalez C."/>
            <person name="Grossetete S."/>
            <person name="Guldener U."/>
            <person name="Henrissat B."/>
            <person name="Howlett B.J."/>
            <person name="Kodira C."/>
            <person name="Kretschmer M."/>
            <person name="Lappartient A."/>
            <person name="Leroch M."/>
            <person name="Levis C."/>
            <person name="Mauceli E."/>
            <person name="Neuveglise C."/>
            <person name="Oeser B."/>
            <person name="Pearson M."/>
            <person name="Poulain J."/>
            <person name="Poussereau N."/>
            <person name="Quesneville H."/>
            <person name="Rascle C."/>
            <person name="Schumacher J."/>
            <person name="Segurens B."/>
            <person name="Sexton A."/>
            <person name="Silva E."/>
            <person name="Sirven C."/>
            <person name="Soanes D.M."/>
            <person name="Talbot N.J."/>
            <person name="Templeton M."/>
            <person name="Yandava C."/>
            <person name="Yarden O."/>
            <person name="Zeng Q."/>
            <person name="Rollins J.A."/>
            <person name="Lebrun M.H."/>
            <person name="Dickman M."/>
        </authorList>
    </citation>
    <scope>NUCLEOTIDE SEQUENCE [LARGE SCALE GENOMIC DNA]</scope>
    <source>
        <strain evidence="2">T4</strain>
    </source>
</reference>
<dbReference type="HOGENOM" id="CLU_3068423_0_0_1"/>
<accession>G2YJE3</accession>
<dbReference type="AlphaFoldDB" id="G2YJE3"/>
<dbReference type="Proteomes" id="UP000008177">
    <property type="component" value="Unplaced contigs"/>
</dbReference>
<proteinExistence type="predicted"/>
<sequence length="53" mass="6304">MPMTSFYAHKIELETMRESDCRRTSGRGNCRHPEKWSIGRTRRFLVLPPQVKL</sequence>
<organism evidence="1 2">
    <name type="scientific">Botryotinia fuckeliana (strain T4)</name>
    <name type="common">Noble rot fungus</name>
    <name type="synonym">Botrytis cinerea</name>
    <dbReference type="NCBI Taxonomy" id="999810"/>
    <lineage>
        <taxon>Eukaryota</taxon>
        <taxon>Fungi</taxon>
        <taxon>Dikarya</taxon>
        <taxon>Ascomycota</taxon>
        <taxon>Pezizomycotina</taxon>
        <taxon>Leotiomycetes</taxon>
        <taxon>Helotiales</taxon>
        <taxon>Sclerotiniaceae</taxon>
        <taxon>Botrytis</taxon>
    </lineage>
</organism>